<evidence type="ECO:0000313" key="3">
    <source>
        <dbReference type="EMBL" id="EUJ26802.1"/>
    </source>
</evidence>
<dbReference type="RefSeq" id="WP_036107353.1">
    <property type="nucleotide sequence ID" value="NZ_AODG01000014.1"/>
</dbReference>
<dbReference type="InterPro" id="IPR000794">
    <property type="entry name" value="Beta-ketoacyl_synthase"/>
</dbReference>
<sequence length="303" mass="34013">MCVQISKIISLAPEEKIEYLINDRLFCKVNKIKNIDISKYTNKKGLRKLPHATKNALVASMECSRDMLCSDLEKVGIYVASSMSYIEHTKNFMNNTFNTSAKFVSPMAFPNTVLNSISGWISIILGVSGPNITINTGRTSALDALKIATDHIKYGLIEQALVVATEEISKAIIQSDLTASDNYVEGTVALLVEKANEGKQLCMISQISTNFESQEKFEDKLSKIEFDGDRSKRIIYDSFNTIVSKMSHNQKLNCDIKLDKYGEGFSINSFLKIYDFINSKNTKAIVIENNQYGNKAFIKLHKR</sequence>
<comment type="caution">
    <text evidence="3">The sequence shown here is derived from an EMBL/GenBank/DDBJ whole genome shotgun (WGS) entry which is preliminary data.</text>
</comment>
<dbReference type="InterPro" id="IPR016039">
    <property type="entry name" value="Thiolase-like"/>
</dbReference>
<dbReference type="GO" id="GO:0004315">
    <property type="term" value="F:3-oxoacyl-[acyl-carrier-protein] synthase activity"/>
    <property type="evidence" value="ECO:0007669"/>
    <property type="project" value="TreeGrafter"/>
</dbReference>
<name>A0A829R3L3_LISGR</name>
<dbReference type="GO" id="GO:0006633">
    <property type="term" value="P:fatty acid biosynthetic process"/>
    <property type="evidence" value="ECO:0007669"/>
    <property type="project" value="TreeGrafter"/>
</dbReference>
<dbReference type="Proteomes" id="UP000019251">
    <property type="component" value="Unassembled WGS sequence"/>
</dbReference>
<dbReference type="Pfam" id="PF00109">
    <property type="entry name" value="ketoacyl-synt"/>
    <property type="match status" value="1"/>
</dbReference>
<dbReference type="AlphaFoldDB" id="A0A829R3L3"/>
<feature type="domain" description="Beta-ketoacyl synthase-like N-terminal" evidence="2">
    <location>
        <begin position="71"/>
        <end position="168"/>
    </location>
</feature>
<keyword evidence="1" id="KW-0808">Transferase</keyword>
<evidence type="ECO:0000259" key="2">
    <source>
        <dbReference type="Pfam" id="PF00109"/>
    </source>
</evidence>
<proteinExistence type="predicted"/>
<evidence type="ECO:0000256" key="1">
    <source>
        <dbReference type="ARBA" id="ARBA00022679"/>
    </source>
</evidence>
<reference evidence="3 4" key="1">
    <citation type="submission" date="2012-12" db="EMBL/GenBank/DDBJ databases">
        <title>Novel taxa of Listeriaceae from agricultural environments in the United States.</title>
        <authorList>
            <person name="den Bakker H.C."/>
            <person name="Allred A."/>
            <person name="Warchocki S."/>
            <person name="Wright E.M."/>
            <person name="Burrell A."/>
            <person name="Nightingale K.K."/>
            <person name="Kephart D."/>
            <person name="Wiedmann M."/>
        </authorList>
    </citation>
    <scope>NUCLEOTIDE SEQUENCE [LARGE SCALE GENOMIC DNA]</scope>
    <source>
        <strain evidence="3 4">FSL F6-1183</strain>
    </source>
</reference>
<evidence type="ECO:0000313" key="4">
    <source>
        <dbReference type="Proteomes" id="UP000019251"/>
    </source>
</evidence>
<accession>A0A829R3L3</accession>
<dbReference type="SUPFAM" id="SSF53901">
    <property type="entry name" value="Thiolase-like"/>
    <property type="match status" value="1"/>
</dbReference>
<organism evidence="3 4">
    <name type="scientific">Listeria grayi FSL F6-1183</name>
    <dbReference type="NCBI Taxonomy" id="1265827"/>
    <lineage>
        <taxon>Bacteria</taxon>
        <taxon>Bacillati</taxon>
        <taxon>Bacillota</taxon>
        <taxon>Bacilli</taxon>
        <taxon>Bacillales</taxon>
        <taxon>Listeriaceae</taxon>
        <taxon>Listeria</taxon>
    </lineage>
</organism>
<protein>
    <submittedName>
        <fullName evidence="3">Beta-ketoacyl synthase</fullName>
    </submittedName>
</protein>
<dbReference type="PANTHER" id="PTHR11712">
    <property type="entry name" value="POLYKETIDE SYNTHASE-RELATED"/>
    <property type="match status" value="1"/>
</dbReference>
<gene>
    <name evidence="3" type="ORF">LMUR_11957</name>
</gene>
<dbReference type="EMBL" id="AODG01000014">
    <property type="protein sequence ID" value="EUJ26802.1"/>
    <property type="molecule type" value="Genomic_DNA"/>
</dbReference>
<dbReference type="Gene3D" id="3.40.47.10">
    <property type="match status" value="1"/>
</dbReference>
<dbReference type="InterPro" id="IPR014030">
    <property type="entry name" value="Ketoacyl_synth_N"/>
</dbReference>
<dbReference type="PANTHER" id="PTHR11712:SF336">
    <property type="entry name" value="3-OXOACYL-[ACYL-CARRIER-PROTEIN] SYNTHASE, MITOCHONDRIAL"/>
    <property type="match status" value="1"/>
</dbReference>